<name>A0ABV6NZX6_9ACTN</name>
<gene>
    <name evidence="1" type="ORF">ACFFHU_17895</name>
</gene>
<dbReference type="RefSeq" id="WP_377340357.1">
    <property type="nucleotide sequence ID" value="NZ_JBHLUE010000016.1"/>
</dbReference>
<keyword evidence="2" id="KW-1185">Reference proteome</keyword>
<comment type="caution">
    <text evidence="1">The sequence shown here is derived from an EMBL/GenBank/DDBJ whole genome shotgun (WGS) entry which is preliminary data.</text>
</comment>
<protein>
    <submittedName>
        <fullName evidence="1">Uncharacterized protein</fullName>
    </submittedName>
</protein>
<dbReference type="Proteomes" id="UP001589894">
    <property type="component" value="Unassembled WGS sequence"/>
</dbReference>
<dbReference type="EMBL" id="JBHLUE010000016">
    <property type="protein sequence ID" value="MFC0565999.1"/>
    <property type="molecule type" value="Genomic_DNA"/>
</dbReference>
<sequence length="144" mass="15825">MDPEIEPLVRDAIHAAVIRDFDVLDERLQALPAGEPTARAVELTTALVYLIMIDIHNGKPTEEEIRGVAAEIARGEAWAAPTAEEVTSYLVRLLNGQPFGTEVPSENVVILAFVCAANLLSSCHRDDEEWWDYLDRAEAALEAA</sequence>
<accession>A0ABV6NZX6</accession>
<evidence type="ECO:0000313" key="1">
    <source>
        <dbReference type="EMBL" id="MFC0565999.1"/>
    </source>
</evidence>
<reference evidence="1 2" key="1">
    <citation type="submission" date="2024-09" db="EMBL/GenBank/DDBJ databases">
        <authorList>
            <person name="Sun Q."/>
            <person name="Mori K."/>
        </authorList>
    </citation>
    <scope>NUCLEOTIDE SEQUENCE [LARGE SCALE GENOMIC DNA]</scope>
    <source>
        <strain evidence="1 2">TBRC 2205</strain>
    </source>
</reference>
<organism evidence="1 2">
    <name type="scientific">Plantactinospora siamensis</name>
    <dbReference type="NCBI Taxonomy" id="555372"/>
    <lineage>
        <taxon>Bacteria</taxon>
        <taxon>Bacillati</taxon>
        <taxon>Actinomycetota</taxon>
        <taxon>Actinomycetes</taxon>
        <taxon>Micromonosporales</taxon>
        <taxon>Micromonosporaceae</taxon>
        <taxon>Plantactinospora</taxon>
    </lineage>
</organism>
<evidence type="ECO:0000313" key="2">
    <source>
        <dbReference type="Proteomes" id="UP001589894"/>
    </source>
</evidence>
<proteinExistence type="predicted"/>